<keyword evidence="2" id="KW-1185">Reference proteome</keyword>
<protein>
    <submittedName>
        <fullName evidence="1">Uncharacterized protein</fullName>
    </submittedName>
</protein>
<dbReference type="EMBL" id="JACHFN010000005">
    <property type="protein sequence ID" value="MBB5234249.1"/>
    <property type="molecule type" value="Genomic_DNA"/>
</dbReference>
<evidence type="ECO:0000313" key="1">
    <source>
        <dbReference type="EMBL" id="MBB5234249.1"/>
    </source>
</evidence>
<accession>A0A7W8GER1</accession>
<gene>
    <name evidence="1" type="ORF">HNQ09_001687</name>
</gene>
<dbReference type="AlphaFoldDB" id="A0A7W8GER1"/>
<name>A0A7W8GER1_9DEIO</name>
<organism evidence="1 2">
    <name type="scientific">Deinococcus budaensis</name>
    <dbReference type="NCBI Taxonomy" id="1665626"/>
    <lineage>
        <taxon>Bacteria</taxon>
        <taxon>Thermotogati</taxon>
        <taxon>Deinococcota</taxon>
        <taxon>Deinococci</taxon>
        <taxon>Deinococcales</taxon>
        <taxon>Deinococcaceae</taxon>
        <taxon>Deinococcus</taxon>
    </lineage>
</organism>
<dbReference type="Proteomes" id="UP000525389">
    <property type="component" value="Unassembled WGS sequence"/>
</dbReference>
<dbReference type="RefSeq" id="WP_184027857.1">
    <property type="nucleotide sequence ID" value="NZ_JACHFN010000005.1"/>
</dbReference>
<evidence type="ECO:0000313" key="2">
    <source>
        <dbReference type="Proteomes" id="UP000525389"/>
    </source>
</evidence>
<proteinExistence type="predicted"/>
<sequence length="131" mass="14116">MRTVYLITPVRPREDDSPERIRQSTMNCLAAAAGRPFAYPEACLVLEVGRRIGGQFEFRSSTVTEQGVPLYSPGAWVTFLEERCAAGSVLCSEDGATFTLGVFLALPDVQRRVSPGVAPQAAPGEIEEAPS</sequence>
<comment type="caution">
    <text evidence="1">The sequence shown here is derived from an EMBL/GenBank/DDBJ whole genome shotgun (WGS) entry which is preliminary data.</text>
</comment>
<reference evidence="1 2" key="1">
    <citation type="submission" date="2020-08" db="EMBL/GenBank/DDBJ databases">
        <title>Genomic Encyclopedia of Type Strains, Phase IV (KMG-IV): sequencing the most valuable type-strain genomes for metagenomic binning, comparative biology and taxonomic classification.</title>
        <authorList>
            <person name="Goeker M."/>
        </authorList>
    </citation>
    <scope>NUCLEOTIDE SEQUENCE [LARGE SCALE GENOMIC DNA]</scope>
    <source>
        <strain evidence="1 2">DSM 101791</strain>
    </source>
</reference>